<dbReference type="InterPro" id="IPR006283">
    <property type="entry name" value="ThiL-like"/>
</dbReference>
<proteinExistence type="inferred from homology"/>
<comment type="pathway">
    <text evidence="2">Cofactor biosynthesis; thiamine diphosphate biosynthesis; thiamine diphosphate from thiamine phosphate: step 1/1.</text>
</comment>
<accession>A0A3G3IMR3</accession>
<dbReference type="SUPFAM" id="SSF55326">
    <property type="entry name" value="PurM N-terminal domain-like"/>
    <property type="match status" value="1"/>
</dbReference>
<feature type="binding site" evidence="2">
    <location>
        <position position="71"/>
    </location>
    <ligand>
        <name>Mg(2+)</name>
        <dbReference type="ChEBI" id="CHEBI:18420"/>
        <label>3</label>
    </ligand>
</feature>
<feature type="binding site" evidence="2">
    <location>
        <position position="41"/>
    </location>
    <ligand>
        <name>Mg(2+)</name>
        <dbReference type="ChEBI" id="CHEBI:18420"/>
        <label>4</label>
    </ligand>
</feature>
<dbReference type="GO" id="GO:0009229">
    <property type="term" value="P:thiamine diphosphate biosynthetic process"/>
    <property type="evidence" value="ECO:0007669"/>
    <property type="project" value="UniProtKB-UniRule"/>
</dbReference>
<feature type="binding site" evidence="2">
    <location>
        <position position="71"/>
    </location>
    <ligand>
        <name>Mg(2+)</name>
        <dbReference type="ChEBI" id="CHEBI:18420"/>
        <label>2</label>
    </ligand>
</feature>
<keyword evidence="2" id="KW-0460">Magnesium</keyword>
<dbReference type="HAMAP" id="MF_02128">
    <property type="entry name" value="TMP_kinase"/>
    <property type="match status" value="1"/>
</dbReference>
<evidence type="ECO:0000256" key="2">
    <source>
        <dbReference type="HAMAP-Rule" id="MF_02128"/>
    </source>
</evidence>
<dbReference type="InterPro" id="IPR016188">
    <property type="entry name" value="PurM-like_N"/>
</dbReference>
<dbReference type="PANTHER" id="PTHR30270:SF0">
    <property type="entry name" value="THIAMINE-MONOPHOSPHATE KINASE"/>
    <property type="match status" value="1"/>
</dbReference>
<dbReference type="UniPathway" id="UPA00060">
    <property type="reaction ID" value="UER00142"/>
</dbReference>
<dbReference type="Pfam" id="PF02769">
    <property type="entry name" value="AIRS_C"/>
    <property type="match status" value="1"/>
</dbReference>
<sequence length="308" mass="33257">MNEFSLIEKYFTWKNSDLDGLGVGDDCALVSVSSQQQLAITVDTLIEGVHFPIDTTPQDIAYKALAVNLSDLAAMGATPWYFSLALTLPSIDEQWLKGFSQSLKALAQQHNIYLIGGDTTKGALSITINATGMLRKNQALLRSGAKVGDNVFVSNTLGDAALAWWQIQKQQIPSTSLLAQFNCPQPQVKLGQALLGIANSCIDISDGLEQDLSHILTHSKVGASIDINALPLSAEVTVHIANTQDWCVALAGGDDYELCFTAPKTQMDAIQLIAEKLHIVITKIGIITEERGLEIKGLEGGCQSYQHF</sequence>
<organism evidence="5 6">
    <name type="scientific">Bathymodiolus thermophilus thioautotrophic gill symbiont</name>
    <dbReference type="NCBI Taxonomy" id="2360"/>
    <lineage>
        <taxon>Bacteria</taxon>
        <taxon>Pseudomonadati</taxon>
        <taxon>Pseudomonadota</taxon>
        <taxon>Gammaproteobacteria</taxon>
        <taxon>sulfur-oxidizing symbionts</taxon>
    </lineage>
</organism>
<dbReference type="InterPro" id="IPR036921">
    <property type="entry name" value="PurM-like_N_sf"/>
</dbReference>
<dbReference type="GO" id="GO:0009228">
    <property type="term" value="P:thiamine biosynthetic process"/>
    <property type="evidence" value="ECO:0007669"/>
    <property type="project" value="UniProtKB-KW"/>
</dbReference>
<dbReference type="EC" id="2.7.4.16" evidence="2"/>
<dbReference type="Gene3D" id="3.30.1330.10">
    <property type="entry name" value="PurM-like, N-terminal domain"/>
    <property type="match status" value="1"/>
</dbReference>
<feature type="binding site" evidence="2">
    <location>
        <position position="26"/>
    </location>
    <ligand>
        <name>Mg(2+)</name>
        <dbReference type="ChEBI" id="CHEBI:18420"/>
        <label>3</label>
    </ligand>
</feature>
<keyword evidence="2" id="KW-0808">Transferase</keyword>
<dbReference type="Gene3D" id="3.90.650.10">
    <property type="entry name" value="PurM-like C-terminal domain"/>
    <property type="match status" value="1"/>
</dbReference>
<feature type="binding site" evidence="2">
    <location>
        <position position="254"/>
    </location>
    <ligand>
        <name>substrate</name>
    </ligand>
</feature>
<comment type="function">
    <text evidence="2">Catalyzes the ATP-dependent phosphorylation of thiamine-monophosphate (TMP) to form thiamine-pyrophosphate (TPP), the active form of vitamin B1.</text>
</comment>
<dbReference type="EMBL" id="CP024634">
    <property type="protein sequence ID" value="AYQ57085.1"/>
    <property type="molecule type" value="Genomic_DNA"/>
</dbReference>
<feature type="binding site" evidence="2">
    <location>
        <position position="118"/>
    </location>
    <ligand>
        <name>Mg(2+)</name>
        <dbReference type="ChEBI" id="CHEBI:18420"/>
        <label>1</label>
    </ligand>
</feature>
<dbReference type="InterPro" id="IPR010918">
    <property type="entry name" value="PurM-like_C_dom"/>
</dbReference>
<dbReference type="RefSeq" id="WP_122951738.1">
    <property type="nucleotide sequence ID" value="NZ_CAESAR020000050.1"/>
</dbReference>
<feature type="binding site" evidence="2">
    <location>
        <position position="305"/>
    </location>
    <ligand>
        <name>substrate</name>
    </ligand>
</feature>
<dbReference type="PANTHER" id="PTHR30270">
    <property type="entry name" value="THIAMINE-MONOPHOSPHATE KINASE"/>
    <property type="match status" value="1"/>
</dbReference>
<feature type="binding site" evidence="2">
    <location>
        <position position="50"/>
    </location>
    <ligand>
        <name>substrate</name>
    </ligand>
</feature>
<keyword evidence="2" id="KW-0547">Nucleotide-binding</keyword>
<evidence type="ECO:0000259" key="4">
    <source>
        <dbReference type="Pfam" id="PF02769"/>
    </source>
</evidence>
<feature type="binding site" evidence="2">
    <location>
        <position position="43"/>
    </location>
    <ligand>
        <name>Mg(2+)</name>
        <dbReference type="ChEBI" id="CHEBI:18420"/>
        <label>2</label>
    </ligand>
</feature>
<feature type="binding site" evidence="2">
    <location>
        <position position="71"/>
    </location>
    <ligand>
        <name>Mg(2+)</name>
        <dbReference type="ChEBI" id="CHEBI:18420"/>
        <label>4</label>
    </ligand>
</feature>
<comment type="catalytic activity">
    <reaction evidence="2">
        <text>thiamine phosphate + ATP = thiamine diphosphate + ADP</text>
        <dbReference type="Rhea" id="RHEA:15913"/>
        <dbReference type="ChEBI" id="CHEBI:30616"/>
        <dbReference type="ChEBI" id="CHEBI:37575"/>
        <dbReference type="ChEBI" id="CHEBI:58937"/>
        <dbReference type="ChEBI" id="CHEBI:456216"/>
        <dbReference type="EC" id="2.7.4.16"/>
    </reaction>
</comment>
<dbReference type="Proteomes" id="UP000278334">
    <property type="component" value="Chromosome"/>
</dbReference>
<feature type="domain" description="PurM-like C-terminal" evidence="4">
    <location>
        <begin position="146"/>
        <end position="295"/>
    </location>
</feature>
<protein>
    <recommendedName>
        <fullName evidence="2">Thiamine-monophosphate kinase</fullName>
        <shortName evidence="2">TMP kinase</shortName>
        <shortName evidence="2">Thiamine-phosphate kinase</shortName>
        <ecNumber evidence="2">2.7.4.16</ecNumber>
    </recommendedName>
</protein>
<feature type="binding site" evidence="2">
    <location>
        <position position="26"/>
    </location>
    <ligand>
        <name>Mg(2+)</name>
        <dbReference type="ChEBI" id="CHEBI:18420"/>
        <label>4</label>
    </ligand>
</feature>
<gene>
    <name evidence="2" type="primary">thiL</name>
    <name evidence="5" type="ORF">MS2017_1397</name>
</gene>
<name>A0A3G3IMR3_9GAMM</name>
<feature type="domain" description="PurM-like N-terminal" evidence="3">
    <location>
        <begin position="24"/>
        <end position="132"/>
    </location>
</feature>
<dbReference type="GO" id="GO:0009030">
    <property type="term" value="F:thiamine-phosphate kinase activity"/>
    <property type="evidence" value="ECO:0007669"/>
    <property type="project" value="UniProtKB-UniRule"/>
</dbReference>
<feature type="binding site" evidence="2">
    <location>
        <position position="206"/>
    </location>
    <ligand>
        <name>Mg(2+)</name>
        <dbReference type="ChEBI" id="CHEBI:18420"/>
        <label>5</label>
    </ligand>
</feature>
<dbReference type="SUPFAM" id="SSF56042">
    <property type="entry name" value="PurM C-terminal domain-like"/>
    <property type="match status" value="1"/>
</dbReference>
<dbReference type="AlphaFoldDB" id="A0A3G3IMR3"/>
<keyword evidence="2" id="KW-0479">Metal-binding</keyword>
<feature type="binding site" evidence="2">
    <location>
        <begin position="117"/>
        <end position="118"/>
    </location>
    <ligand>
        <name>ATP</name>
        <dbReference type="ChEBI" id="CHEBI:30616"/>
    </ligand>
</feature>
<comment type="caution">
    <text evidence="2">Lacks conserved residue(s) required for the propagation of feature annotation.</text>
</comment>
<comment type="miscellaneous">
    <text evidence="2">Reaction mechanism of ThiL seems to utilize a direct, inline transfer of the gamma-phosphate of ATP to TMP rather than a phosphorylated enzyme intermediate.</text>
</comment>
<feature type="binding site" evidence="2">
    <location>
        <position position="203"/>
    </location>
    <ligand>
        <name>Mg(2+)</name>
        <dbReference type="ChEBI" id="CHEBI:18420"/>
        <label>3</label>
    </ligand>
</feature>
<dbReference type="InterPro" id="IPR036676">
    <property type="entry name" value="PurM-like_C_sf"/>
</dbReference>
<dbReference type="CDD" id="cd02194">
    <property type="entry name" value="ThiL"/>
    <property type="match status" value="1"/>
</dbReference>
<evidence type="ECO:0000313" key="6">
    <source>
        <dbReference type="Proteomes" id="UP000278334"/>
    </source>
</evidence>
<keyword evidence="1 2" id="KW-0784">Thiamine biosynthesis</keyword>
<dbReference type="PIRSF" id="PIRSF005303">
    <property type="entry name" value="Thiam_monoph_kin"/>
    <property type="match status" value="1"/>
</dbReference>
<dbReference type="NCBIfam" id="TIGR01379">
    <property type="entry name" value="thiL"/>
    <property type="match status" value="1"/>
</dbReference>
<keyword evidence="2" id="KW-0067">ATP-binding</keyword>
<dbReference type="KEGG" id="bthg:MS2017_1397"/>
<reference evidence="5 6" key="1">
    <citation type="submission" date="2017-11" db="EMBL/GenBank/DDBJ databases">
        <title>Genome sequence of the bacterial symbiont EPR9N from a vent mussel Bathymodiolus thermophilus.</title>
        <authorList>
            <person name="Won Y.-J."/>
        </authorList>
    </citation>
    <scope>NUCLEOTIDE SEQUENCE [LARGE SCALE GENOMIC DNA]</scope>
    <source>
        <strain evidence="5 6">EPR9N</strain>
    </source>
</reference>
<comment type="similarity">
    <text evidence="2">Belongs to the thiamine-monophosphate kinase family.</text>
</comment>
<dbReference type="GO" id="GO:0005524">
    <property type="term" value="F:ATP binding"/>
    <property type="evidence" value="ECO:0007669"/>
    <property type="project" value="UniProtKB-UniRule"/>
</dbReference>
<feature type="binding site" evidence="2">
    <location>
        <position position="142"/>
    </location>
    <ligand>
        <name>ATP</name>
        <dbReference type="ChEBI" id="CHEBI:30616"/>
    </ligand>
</feature>
<dbReference type="GO" id="GO:0000287">
    <property type="term" value="F:magnesium ion binding"/>
    <property type="evidence" value="ECO:0007669"/>
    <property type="project" value="UniProtKB-UniRule"/>
</dbReference>
<evidence type="ECO:0000313" key="5">
    <source>
        <dbReference type="EMBL" id="AYQ57085.1"/>
    </source>
</evidence>
<evidence type="ECO:0000259" key="3">
    <source>
        <dbReference type="Pfam" id="PF00586"/>
    </source>
</evidence>
<evidence type="ECO:0000256" key="1">
    <source>
        <dbReference type="ARBA" id="ARBA00022977"/>
    </source>
</evidence>
<feature type="binding site" evidence="2">
    <location>
        <position position="43"/>
    </location>
    <ligand>
        <name>Mg(2+)</name>
        <dbReference type="ChEBI" id="CHEBI:18420"/>
        <label>1</label>
    </ligand>
</feature>
<keyword evidence="2 5" id="KW-0418">Kinase</keyword>
<feature type="binding site" evidence="2">
    <location>
        <position position="205"/>
    </location>
    <ligand>
        <name>ATP</name>
        <dbReference type="ChEBI" id="CHEBI:30616"/>
    </ligand>
</feature>
<dbReference type="Pfam" id="PF00586">
    <property type="entry name" value="AIRS"/>
    <property type="match status" value="1"/>
</dbReference>